<feature type="compositionally biased region" description="Basic and acidic residues" evidence="1">
    <location>
        <begin position="34"/>
        <end position="44"/>
    </location>
</feature>
<sequence>MSDRSPHGRRLAPTRRTLLAGASLTLAALAGCLGDDKGDATPNDRDDEENVTQENDEDCTLETRTETELVVDGEALLEGGDEVTREFTAEDGDTVHVDVSASDRQKIRLEIDAPDGETVYSDEGGSFETRQTFETGGSGTVRVTNLGERTEPERDELANDRMTVPAGKMLAPQFDLEAGETLEYRVRTVDGARPTLRIESADGAVLRDHAVASVIDDAFTAEEGGQYYVYVENTASITSGVWDYTFARVIDVPLPTTASLTAEREYETEVEVCE</sequence>
<protein>
    <recommendedName>
        <fullName evidence="4">DUF4198 domain-containing protein</fullName>
    </recommendedName>
</protein>
<gene>
    <name evidence="2" type="ORF">ACFOZ7_10290</name>
</gene>
<evidence type="ECO:0000313" key="2">
    <source>
        <dbReference type="EMBL" id="MFC4247384.1"/>
    </source>
</evidence>
<evidence type="ECO:0000256" key="1">
    <source>
        <dbReference type="SAM" id="MobiDB-lite"/>
    </source>
</evidence>
<reference evidence="2 3" key="1">
    <citation type="journal article" date="2014" name="Int. J. Syst. Evol. Microbiol.">
        <title>Complete genome sequence of Corynebacterium casei LMG S-19264T (=DSM 44701T), isolated from a smear-ripened cheese.</title>
        <authorList>
            <consortium name="US DOE Joint Genome Institute (JGI-PGF)"/>
            <person name="Walter F."/>
            <person name="Albersmeier A."/>
            <person name="Kalinowski J."/>
            <person name="Ruckert C."/>
        </authorList>
    </citation>
    <scope>NUCLEOTIDE SEQUENCE [LARGE SCALE GENOMIC DNA]</scope>
    <source>
        <strain evidence="2 3">IBRC-M 10912</strain>
    </source>
</reference>
<dbReference type="Proteomes" id="UP001595821">
    <property type="component" value="Unassembled WGS sequence"/>
</dbReference>
<feature type="compositionally biased region" description="Acidic residues" evidence="1">
    <location>
        <begin position="45"/>
        <end position="58"/>
    </location>
</feature>
<organism evidence="2 3">
    <name type="scientific">Natribaculum luteum</name>
    <dbReference type="NCBI Taxonomy" id="1586232"/>
    <lineage>
        <taxon>Archaea</taxon>
        <taxon>Methanobacteriati</taxon>
        <taxon>Methanobacteriota</taxon>
        <taxon>Stenosarchaea group</taxon>
        <taxon>Halobacteria</taxon>
        <taxon>Halobacteriales</taxon>
        <taxon>Natrialbaceae</taxon>
        <taxon>Natribaculum</taxon>
    </lineage>
</organism>
<accession>A0ABD5NZ83</accession>
<dbReference type="GeneID" id="71854027"/>
<dbReference type="RefSeq" id="WP_246966065.1">
    <property type="nucleotide sequence ID" value="NZ_CP095397.1"/>
</dbReference>
<evidence type="ECO:0000313" key="3">
    <source>
        <dbReference type="Proteomes" id="UP001595821"/>
    </source>
</evidence>
<name>A0ABD5NZ83_9EURY</name>
<comment type="caution">
    <text evidence="2">The sequence shown here is derived from an EMBL/GenBank/DDBJ whole genome shotgun (WGS) entry which is preliminary data.</text>
</comment>
<feature type="region of interest" description="Disordered" evidence="1">
    <location>
        <begin position="34"/>
        <end position="58"/>
    </location>
</feature>
<evidence type="ECO:0008006" key="4">
    <source>
        <dbReference type="Google" id="ProtNLM"/>
    </source>
</evidence>
<dbReference type="PROSITE" id="PS51257">
    <property type="entry name" value="PROKAR_LIPOPROTEIN"/>
    <property type="match status" value="1"/>
</dbReference>
<dbReference type="AlphaFoldDB" id="A0ABD5NZ83"/>
<dbReference type="EMBL" id="JBHSDJ010000029">
    <property type="protein sequence ID" value="MFC4247384.1"/>
    <property type="molecule type" value="Genomic_DNA"/>
</dbReference>
<proteinExistence type="predicted"/>